<dbReference type="EMBL" id="GBXM01060343">
    <property type="protein sequence ID" value="JAH48234.1"/>
    <property type="molecule type" value="Transcribed_RNA"/>
</dbReference>
<organism evidence="1">
    <name type="scientific">Anguilla anguilla</name>
    <name type="common">European freshwater eel</name>
    <name type="synonym">Muraena anguilla</name>
    <dbReference type="NCBI Taxonomy" id="7936"/>
    <lineage>
        <taxon>Eukaryota</taxon>
        <taxon>Metazoa</taxon>
        <taxon>Chordata</taxon>
        <taxon>Craniata</taxon>
        <taxon>Vertebrata</taxon>
        <taxon>Euteleostomi</taxon>
        <taxon>Actinopterygii</taxon>
        <taxon>Neopterygii</taxon>
        <taxon>Teleostei</taxon>
        <taxon>Anguilliformes</taxon>
        <taxon>Anguillidae</taxon>
        <taxon>Anguilla</taxon>
    </lineage>
</organism>
<dbReference type="AlphaFoldDB" id="A0A0E9T3R3"/>
<proteinExistence type="predicted"/>
<accession>A0A0E9T3R3</accession>
<evidence type="ECO:0000313" key="1">
    <source>
        <dbReference type="EMBL" id="JAH48234.1"/>
    </source>
</evidence>
<reference evidence="1" key="1">
    <citation type="submission" date="2014-11" db="EMBL/GenBank/DDBJ databases">
        <authorList>
            <person name="Amaro Gonzalez C."/>
        </authorList>
    </citation>
    <scope>NUCLEOTIDE SEQUENCE</scope>
</reference>
<reference evidence="1" key="2">
    <citation type="journal article" date="2015" name="Fish Shellfish Immunol.">
        <title>Early steps in the European eel (Anguilla anguilla)-Vibrio vulnificus interaction in the gills: Role of the RtxA13 toxin.</title>
        <authorList>
            <person name="Callol A."/>
            <person name="Pajuelo D."/>
            <person name="Ebbesson L."/>
            <person name="Teles M."/>
            <person name="MacKenzie S."/>
            <person name="Amaro C."/>
        </authorList>
    </citation>
    <scope>NUCLEOTIDE SEQUENCE</scope>
</reference>
<protein>
    <submittedName>
        <fullName evidence="1">Uncharacterized protein</fullName>
    </submittedName>
</protein>
<sequence length="52" mass="6223">MISKGNLRNQKTTKKLRKDIKMSWSVWICTFQTFGSARRLNKHCKKKCYDSK</sequence>
<name>A0A0E9T3R3_ANGAN</name>